<dbReference type="Pfam" id="PF13103">
    <property type="entry name" value="TonB_2"/>
    <property type="match status" value="1"/>
</dbReference>
<evidence type="ECO:0008006" key="9">
    <source>
        <dbReference type="Google" id="ProtNLM"/>
    </source>
</evidence>
<keyword evidence="2 6" id="KW-0812">Transmembrane</keyword>
<dbReference type="InterPro" id="IPR006260">
    <property type="entry name" value="TonB/TolA_C"/>
</dbReference>
<dbReference type="Proteomes" id="UP000614811">
    <property type="component" value="Unassembled WGS sequence"/>
</dbReference>
<dbReference type="GO" id="GO:0016020">
    <property type="term" value="C:membrane"/>
    <property type="evidence" value="ECO:0007669"/>
    <property type="project" value="UniProtKB-SubCell"/>
</dbReference>
<gene>
    <name evidence="7" type="ORF">GCM10008090_22190</name>
</gene>
<dbReference type="NCBIfam" id="TIGR01352">
    <property type="entry name" value="tonB_Cterm"/>
    <property type="match status" value="1"/>
</dbReference>
<reference evidence="7" key="1">
    <citation type="journal article" date="2014" name="Int. J. Syst. Evol. Microbiol.">
        <title>Complete genome sequence of Corynebacterium casei LMG S-19264T (=DSM 44701T), isolated from a smear-ripened cheese.</title>
        <authorList>
            <consortium name="US DOE Joint Genome Institute (JGI-PGF)"/>
            <person name="Walter F."/>
            <person name="Albersmeier A."/>
            <person name="Kalinowski J."/>
            <person name="Ruckert C."/>
        </authorList>
    </citation>
    <scope>NUCLEOTIDE SEQUENCE</scope>
    <source>
        <strain evidence="7">KCTC 12711</strain>
    </source>
</reference>
<organism evidence="7 8">
    <name type="scientific">Arenicella chitinivorans</name>
    <dbReference type="NCBI Taxonomy" id="1329800"/>
    <lineage>
        <taxon>Bacteria</taxon>
        <taxon>Pseudomonadati</taxon>
        <taxon>Pseudomonadota</taxon>
        <taxon>Gammaproteobacteria</taxon>
        <taxon>Arenicellales</taxon>
        <taxon>Arenicellaceae</taxon>
        <taxon>Arenicella</taxon>
    </lineage>
</organism>
<evidence type="ECO:0000256" key="4">
    <source>
        <dbReference type="ARBA" id="ARBA00023136"/>
    </source>
</evidence>
<feature type="region of interest" description="Disordered" evidence="5">
    <location>
        <begin position="70"/>
        <end position="119"/>
    </location>
</feature>
<keyword evidence="3 6" id="KW-1133">Transmembrane helix</keyword>
<protein>
    <recommendedName>
        <fullName evidence="9">Cell envelope integrity protein TolA</fullName>
    </recommendedName>
</protein>
<evidence type="ECO:0000313" key="7">
    <source>
        <dbReference type="EMBL" id="GHA11935.1"/>
    </source>
</evidence>
<comment type="subcellular location">
    <subcellularLocation>
        <location evidence="1">Membrane</location>
        <topology evidence="1">Single-pass membrane protein</topology>
    </subcellularLocation>
</comment>
<keyword evidence="4 6" id="KW-0472">Membrane</keyword>
<evidence type="ECO:0000313" key="8">
    <source>
        <dbReference type="Proteomes" id="UP000614811"/>
    </source>
</evidence>
<dbReference type="EMBL" id="BMXA01000003">
    <property type="protein sequence ID" value="GHA11935.1"/>
    <property type="molecule type" value="Genomic_DNA"/>
</dbReference>
<dbReference type="RefSeq" id="WP_189400944.1">
    <property type="nucleotide sequence ID" value="NZ_BMXA01000003.1"/>
</dbReference>
<evidence type="ECO:0000256" key="3">
    <source>
        <dbReference type="ARBA" id="ARBA00022989"/>
    </source>
</evidence>
<dbReference type="SUPFAM" id="SSF74653">
    <property type="entry name" value="TolA/TonB C-terminal domain"/>
    <property type="match status" value="1"/>
</dbReference>
<accession>A0A918RUY6</accession>
<feature type="region of interest" description="Disordered" evidence="5">
    <location>
        <begin position="131"/>
        <end position="216"/>
    </location>
</feature>
<feature type="compositionally biased region" description="Basic and acidic residues" evidence="5">
    <location>
        <begin position="132"/>
        <end position="214"/>
    </location>
</feature>
<evidence type="ECO:0000256" key="2">
    <source>
        <dbReference type="ARBA" id="ARBA00022692"/>
    </source>
</evidence>
<keyword evidence="8" id="KW-1185">Reference proteome</keyword>
<reference evidence="7" key="2">
    <citation type="submission" date="2020-09" db="EMBL/GenBank/DDBJ databases">
        <authorList>
            <person name="Sun Q."/>
            <person name="Kim S."/>
        </authorList>
    </citation>
    <scope>NUCLEOTIDE SEQUENCE</scope>
    <source>
        <strain evidence="7">KCTC 12711</strain>
    </source>
</reference>
<proteinExistence type="predicted"/>
<feature type="compositionally biased region" description="Basic and acidic residues" evidence="5">
    <location>
        <begin position="70"/>
        <end position="115"/>
    </location>
</feature>
<evidence type="ECO:0000256" key="5">
    <source>
        <dbReference type="SAM" id="MobiDB-lite"/>
    </source>
</evidence>
<comment type="caution">
    <text evidence="7">The sequence shown here is derived from an EMBL/GenBank/DDBJ whole genome shotgun (WGS) entry which is preliminary data.</text>
</comment>
<dbReference type="AlphaFoldDB" id="A0A918RUY6"/>
<evidence type="ECO:0000256" key="6">
    <source>
        <dbReference type="SAM" id="Phobius"/>
    </source>
</evidence>
<name>A0A918RUY6_9GAMM</name>
<feature type="transmembrane region" description="Helical" evidence="6">
    <location>
        <begin position="14"/>
        <end position="37"/>
    </location>
</feature>
<sequence length="315" mass="36769">MSDRRKRVGVTNKMVAYIAAGVIHLVVIGLVVFNYSFKQEVEKVEAFDAEKISTVNASVIDDRKLEEQMDAIKEKDRQKKEQERRERERLEKLKRDAQQEQERIKELQEKKKQEQEATQELEAQRKAIALKKKQEEEAEKKRQEELKKKRAEEEKLRRLEEAKRQRELAEKRKRDAAEKARREQEEADRQRLVDQLEAEERAAKQQEADRRAGERTATVVSKFFADIQRKVEAKRTIDPSFETWRKSVVRVTVSPSGRVESVRTIESSGSPQYDQAAEAGVYAASPVPMPDANQFPDAVKRLENFELIMKHPNAR</sequence>
<dbReference type="Gene3D" id="3.30.1150.10">
    <property type="match status" value="1"/>
</dbReference>
<evidence type="ECO:0000256" key="1">
    <source>
        <dbReference type="ARBA" id="ARBA00004167"/>
    </source>
</evidence>